<dbReference type="Pfam" id="PF17921">
    <property type="entry name" value="Integrase_H2C2"/>
    <property type="match status" value="1"/>
</dbReference>
<keyword evidence="4" id="KW-1185">Reference proteome</keyword>
<dbReference type="EMBL" id="BMAV01027869">
    <property type="protein sequence ID" value="GFS62966.1"/>
    <property type="molecule type" value="Genomic_DNA"/>
</dbReference>
<dbReference type="PANTHER" id="PTHR37984">
    <property type="entry name" value="PROTEIN CBG26694"/>
    <property type="match status" value="1"/>
</dbReference>
<dbReference type="Gene3D" id="3.30.420.10">
    <property type="entry name" value="Ribonuclease H-like superfamily/Ribonuclease H"/>
    <property type="match status" value="1"/>
</dbReference>
<dbReference type="OrthoDB" id="6430446at2759"/>
<dbReference type="InterPro" id="IPR001584">
    <property type="entry name" value="Integrase_cat-core"/>
</dbReference>
<accession>A0A8X6MJW5</accession>
<dbReference type="InterPro" id="IPR012337">
    <property type="entry name" value="RNaseH-like_sf"/>
</dbReference>
<organism evidence="3 4">
    <name type="scientific">Trichonephila inaurata madagascariensis</name>
    <dbReference type="NCBI Taxonomy" id="2747483"/>
    <lineage>
        <taxon>Eukaryota</taxon>
        <taxon>Metazoa</taxon>
        <taxon>Ecdysozoa</taxon>
        <taxon>Arthropoda</taxon>
        <taxon>Chelicerata</taxon>
        <taxon>Arachnida</taxon>
        <taxon>Araneae</taxon>
        <taxon>Araneomorphae</taxon>
        <taxon>Entelegynae</taxon>
        <taxon>Araneoidea</taxon>
        <taxon>Nephilidae</taxon>
        <taxon>Trichonephila</taxon>
        <taxon>Trichonephila inaurata</taxon>
    </lineage>
</organism>
<reference evidence="3" key="1">
    <citation type="submission" date="2020-08" db="EMBL/GenBank/DDBJ databases">
        <title>Multicomponent nature underlies the extraordinary mechanical properties of spider dragline silk.</title>
        <authorList>
            <person name="Kono N."/>
            <person name="Nakamura H."/>
            <person name="Mori M."/>
            <person name="Yoshida Y."/>
            <person name="Ohtoshi R."/>
            <person name="Malay A.D."/>
            <person name="Moran D.A.P."/>
            <person name="Tomita M."/>
            <person name="Numata K."/>
            <person name="Arakawa K."/>
        </authorList>
    </citation>
    <scope>NUCLEOTIDE SEQUENCE</scope>
</reference>
<dbReference type="GO" id="GO:0003676">
    <property type="term" value="F:nucleic acid binding"/>
    <property type="evidence" value="ECO:0007669"/>
    <property type="project" value="InterPro"/>
</dbReference>
<dbReference type="Gene3D" id="1.10.340.70">
    <property type="match status" value="1"/>
</dbReference>
<name>A0A8X6MJW5_9ARAC</name>
<proteinExistence type="predicted"/>
<dbReference type="SUPFAM" id="SSF53098">
    <property type="entry name" value="Ribonuclease H-like"/>
    <property type="match status" value="1"/>
</dbReference>
<dbReference type="Pfam" id="PF00665">
    <property type="entry name" value="rve"/>
    <property type="match status" value="1"/>
</dbReference>
<dbReference type="GO" id="GO:0015074">
    <property type="term" value="P:DNA integration"/>
    <property type="evidence" value="ECO:0007669"/>
    <property type="project" value="InterPro"/>
</dbReference>
<evidence type="ECO:0000259" key="2">
    <source>
        <dbReference type="PROSITE" id="PS50994"/>
    </source>
</evidence>
<dbReference type="InterPro" id="IPR041588">
    <property type="entry name" value="Integrase_H2C2"/>
</dbReference>
<evidence type="ECO:0000256" key="1">
    <source>
        <dbReference type="ARBA" id="ARBA00012493"/>
    </source>
</evidence>
<dbReference type="InterPro" id="IPR050951">
    <property type="entry name" value="Retrovirus_Pol_polyprotein"/>
</dbReference>
<dbReference type="PANTHER" id="PTHR37984:SF15">
    <property type="entry name" value="INTEGRASE CATALYTIC DOMAIN-CONTAINING PROTEIN"/>
    <property type="match status" value="1"/>
</dbReference>
<feature type="domain" description="Integrase catalytic" evidence="2">
    <location>
        <begin position="66"/>
        <end position="192"/>
    </location>
</feature>
<comment type="caution">
    <text evidence="3">The sequence shown here is derived from an EMBL/GenBank/DDBJ whole genome shotgun (WGS) entry which is preliminary data.</text>
</comment>
<gene>
    <name evidence="3" type="primary">RF55_20465</name>
    <name evidence="3" type="ORF">TNIN_492141</name>
</gene>
<sequence>MQTEIIKRAHDKGHFAVAKTERIITLDYYFPKLTSKVQNVLANCVHCILVNRKRGKQEGFLNHIPKGDAPLHTYHIDFLGPLPSTNKNYKHIFTVIDAFTKFTWIYPVKTTSTLDALRSLELQKSIFGNPSRIITDQGTSFTSHDFENYCQNELTEHIKITTGVPRSNGQVERIHNTLIKVLTKLSLNEPEK</sequence>
<evidence type="ECO:0000313" key="3">
    <source>
        <dbReference type="EMBL" id="GFS62966.1"/>
    </source>
</evidence>
<protein>
    <recommendedName>
        <fullName evidence="1">RNA-directed DNA polymerase</fullName>
        <ecNumber evidence="1">2.7.7.49</ecNumber>
    </recommendedName>
</protein>
<dbReference type="Proteomes" id="UP000886998">
    <property type="component" value="Unassembled WGS sequence"/>
</dbReference>
<evidence type="ECO:0000313" key="4">
    <source>
        <dbReference type="Proteomes" id="UP000886998"/>
    </source>
</evidence>
<dbReference type="GO" id="GO:0003964">
    <property type="term" value="F:RNA-directed DNA polymerase activity"/>
    <property type="evidence" value="ECO:0007669"/>
    <property type="project" value="UniProtKB-EC"/>
</dbReference>
<dbReference type="PROSITE" id="PS50994">
    <property type="entry name" value="INTEGRASE"/>
    <property type="match status" value="1"/>
</dbReference>
<dbReference type="AlphaFoldDB" id="A0A8X6MJW5"/>
<dbReference type="EC" id="2.7.7.49" evidence="1"/>
<dbReference type="InterPro" id="IPR036397">
    <property type="entry name" value="RNaseH_sf"/>
</dbReference>